<dbReference type="OrthoDB" id="6281279at2759"/>
<dbReference type="SUPFAM" id="SSF48403">
    <property type="entry name" value="Ankyrin repeat"/>
    <property type="match status" value="1"/>
</dbReference>
<keyword evidence="12" id="KW-1133">Transmembrane helix</keyword>
<proteinExistence type="predicted"/>
<keyword evidence="15" id="KW-1185">Reference proteome</keyword>
<feature type="transmembrane region" description="Helical" evidence="12">
    <location>
        <begin position="730"/>
        <end position="748"/>
    </location>
</feature>
<evidence type="ECO:0000313" key="14">
    <source>
        <dbReference type="EnsemblMetazoa" id="CapteP220668"/>
    </source>
</evidence>
<keyword evidence="7" id="KW-0106">Calcium</keyword>
<feature type="compositionally biased region" description="Basic and acidic residues" evidence="11">
    <location>
        <begin position="214"/>
        <end position="230"/>
    </location>
</feature>
<comment type="subcellular location">
    <subcellularLocation>
        <location evidence="1">Cell membrane</location>
        <topology evidence="1">Multi-pass membrane protein</topology>
    </subcellularLocation>
</comment>
<keyword evidence="4" id="KW-0109">Calcium transport</keyword>
<sequence length="928" mass="105620">MPTERRQIESVPKEMKKTFSAQHAQSGGRRRRRSIAQRRPDADIFNLGDAMKSGEMNLDDFLGTLDKRSDVTIEKGKDGKTKITQIQHVDKDGVAIPMIDIDGDGIPDILDPTKKAVKQQKKVLTITDPAVLATIQEDKEKKAKKKDEKLTDEVMTDADMLAGLGTRAKYIAINMDADDEDDEDDDESSDDEGICSKCWSFCCRCDRCRQMQTEHKANSNLKKDDEEAKSGAKAGMAASEVDVPGEEAQMPEMKRMIYNYNRMLEDDPDEFRDVLFRAVKLNGVEVVKLLCRLAARKGVKLGSLEMREPASSATVLHVALLYNNEAIAEHLIRMGDTDLLLATYTRKEYENQTALHLAVANGNLKLVDILLRGVSKSEKRQLMNTVASGTFFREDHPEGQLCLSAAAWSKNSETLTLLAKHGASFATQNLKGNTLLHSIVLSSGTDSNQTRYEKLIDRVFEAVGEWAKQCKYTTRIPAERELEVHRKQIKTFHKLLALPNDNGVTPLILAAQIGSPLLIYLLNVEKIYKIPQSSFGSVAWVTYDVSDVTTFARDQYNKFSVLHVLAHNKGLGREEGEENPLEVEPIRSLIRAKWSVYRWVYIAWCILHFMYMCAFTHFSLRVTRLGNPDESDPEAMQVFENNHGLHKKLAFLFVFLPIFYIISEFLDWFGSRPYGFQLMHNKTFLSRMMKRSRTEWVITGNGPYRMVLLLYSLSGITWSIHFLHDSDLQIVFLSLTLLLGWIFVLFFTRGCRVTSKFSIMIQKMFFRDLMYFMAVYLVIMVAFTFAVHALYAAGQTEGGLGIVDLLYTMFNIVVEVDDKDDMPVGKYAALTKAVIIMYTVMGVVLLLNMLIAMMNTSYEVVSSTGHNIYKQQQLSIMLMLERRLFWLKKLCKYSESNLWYKKWGKYKRAYIDVSTTSHMTEDGVDLAE</sequence>
<reference evidence="13 15" key="2">
    <citation type="journal article" date="2013" name="Nature">
        <title>Insights into bilaterian evolution from three spiralian genomes.</title>
        <authorList>
            <person name="Simakov O."/>
            <person name="Marletaz F."/>
            <person name="Cho S.J."/>
            <person name="Edsinger-Gonzales E."/>
            <person name="Havlak P."/>
            <person name="Hellsten U."/>
            <person name="Kuo D.H."/>
            <person name="Larsson T."/>
            <person name="Lv J."/>
            <person name="Arendt D."/>
            <person name="Savage R."/>
            <person name="Osoegawa K."/>
            <person name="de Jong P."/>
            <person name="Grimwood J."/>
            <person name="Chapman J.A."/>
            <person name="Shapiro H."/>
            <person name="Aerts A."/>
            <person name="Otillar R.P."/>
            <person name="Terry A.Y."/>
            <person name="Boore J.L."/>
            <person name="Grigoriev I.V."/>
            <person name="Lindberg D.R."/>
            <person name="Seaver E.C."/>
            <person name="Weisblat D.A."/>
            <person name="Putnam N.H."/>
            <person name="Rokhsar D.S."/>
        </authorList>
    </citation>
    <scope>NUCLEOTIDE SEQUENCE</scope>
    <source>
        <strain evidence="13 15">I ESC-2004</strain>
    </source>
</reference>
<dbReference type="PANTHER" id="PTHR10582:SF2">
    <property type="entry name" value="INACTIVE"/>
    <property type="match status" value="1"/>
</dbReference>
<feature type="transmembrane region" description="Helical" evidence="12">
    <location>
        <begin position="769"/>
        <end position="791"/>
    </location>
</feature>
<evidence type="ECO:0000256" key="6">
    <source>
        <dbReference type="ARBA" id="ARBA00022737"/>
    </source>
</evidence>
<evidence type="ECO:0000256" key="5">
    <source>
        <dbReference type="ARBA" id="ARBA00022673"/>
    </source>
</evidence>
<evidence type="ECO:0000256" key="1">
    <source>
        <dbReference type="ARBA" id="ARBA00004651"/>
    </source>
</evidence>
<keyword evidence="5" id="KW-0107">Calcium channel</keyword>
<dbReference type="EMBL" id="AMQN01005976">
    <property type="status" value="NOT_ANNOTATED_CDS"/>
    <property type="molecule type" value="Genomic_DNA"/>
</dbReference>
<evidence type="ECO:0000256" key="9">
    <source>
        <dbReference type="ARBA" id="ARBA00023303"/>
    </source>
</evidence>
<evidence type="ECO:0000256" key="10">
    <source>
        <dbReference type="PROSITE-ProRule" id="PRU00023"/>
    </source>
</evidence>
<keyword evidence="3" id="KW-1003">Cell membrane</keyword>
<keyword evidence="10" id="KW-0040">ANK repeat</keyword>
<dbReference type="PANTHER" id="PTHR10582">
    <property type="entry name" value="TRANSIENT RECEPTOR POTENTIAL ION CHANNEL PROTEIN"/>
    <property type="match status" value="1"/>
</dbReference>
<keyword evidence="8" id="KW-0406">Ion transport</keyword>
<feature type="region of interest" description="Disordered" evidence="11">
    <location>
        <begin position="214"/>
        <end position="241"/>
    </location>
</feature>
<feature type="transmembrane region" description="Helical" evidence="12">
    <location>
        <begin position="503"/>
        <end position="522"/>
    </location>
</feature>
<feature type="repeat" description="ANK" evidence="10">
    <location>
        <begin position="350"/>
        <end position="372"/>
    </location>
</feature>
<feature type="transmembrane region" description="Helical" evidence="12">
    <location>
        <begin position="596"/>
        <end position="618"/>
    </location>
</feature>
<dbReference type="GO" id="GO:0005262">
    <property type="term" value="F:calcium channel activity"/>
    <property type="evidence" value="ECO:0007669"/>
    <property type="project" value="UniProtKB-KW"/>
</dbReference>
<dbReference type="Proteomes" id="UP000014760">
    <property type="component" value="Unassembled WGS sequence"/>
</dbReference>
<evidence type="ECO:0000256" key="4">
    <source>
        <dbReference type="ARBA" id="ARBA00022568"/>
    </source>
</evidence>
<dbReference type="GO" id="GO:0098703">
    <property type="term" value="P:calcium ion import across plasma membrane"/>
    <property type="evidence" value="ECO:0007669"/>
    <property type="project" value="TreeGrafter"/>
</dbReference>
<dbReference type="EnsemblMetazoa" id="CapteT220668">
    <property type="protein sequence ID" value="CapteP220668"/>
    <property type="gene ID" value="CapteG220668"/>
</dbReference>
<evidence type="ECO:0000256" key="7">
    <source>
        <dbReference type="ARBA" id="ARBA00022837"/>
    </source>
</evidence>
<feature type="region of interest" description="Disordered" evidence="11">
    <location>
        <begin position="1"/>
        <end position="41"/>
    </location>
</feature>
<feature type="compositionally biased region" description="Basic and acidic residues" evidence="11">
    <location>
        <begin position="1"/>
        <end position="17"/>
    </location>
</feature>
<dbReference type="Pfam" id="PF12796">
    <property type="entry name" value="Ank_2"/>
    <property type="match status" value="1"/>
</dbReference>
<evidence type="ECO:0000256" key="8">
    <source>
        <dbReference type="ARBA" id="ARBA00023065"/>
    </source>
</evidence>
<evidence type="ECO:0000313" key="15">
    <source>
        <dbReference type="Proteomes" id="UP000014760"/>
    </source>
</evidence>
<dbReference type="OMA" id="MIHSALY"/>
<dbReference type="SMART" id="SM00248">
    <property type="entry name" value="ANK"/>
    <property type="match status" value="5"/>
</dbReference>
<evidence type="ECO:0000313" key="13">
    <source>
        <dbReference type="EMBL" id="ELU10676.1"/>
    </source>
</evidence>
<evidence type="ECO:0000256" key="2">
    <source>
        <dbReference type="ARBA" id="ARBA00022448"/>
    </source>
</evidence>
<dbReference type="AlphaFoldDB" id="R7V2Z2"/>
<dbReference type="InterPro" id="IPR002110">
    <property type="entry name" value="Ankyrin_rpt"/>
</dbReference>
<feature type="transmembrane region" description="Helical" evidence="12">
    <location>
        <begin position="706"/>
        <end position="724"/>
    </location>
</feature>
<reference evidence="15" key="1">
    <citation type="submission" date="2012-12" db="EMBL/GenBank/DDBJ databases">
        <authorList>
            <person name="Hellsten U."/>
            <person name="Grimwood J."/>
            <person name="Chapman J.A."/>
            <person name="Shapiro H."/>
            <person name="Aerts A."/>
            <person name="Otillar R.P."/>
            <person name="Terry A.Y."/>
            <person name="Boore J.L."/>
            <person name="Simakov O."/>
            <person name="Marletaz F."/>
            <person name="Cho S.-J."/>
            <person name="Edsinger-Gonzales E."/>
            <person name="Havlak P."/>
            <person name="Kuo D.-H."/>
            <person name="Larsson T."/>
            <person name="Lv J."/>
            <person name="Arendt D."/>
            <person name="Savage R."/>
            <person name="Osoegawa K."/>
            <person name="de Jong P."/>
            <person name="Lindberg D.R."/>
            <person name="Seaver E.C."/>
            <person name="Weisblat D.A."/>
            <person name="Putnam N.H."/>
            <person name="Grigoriev I.V."/>
            <person name="Rokhsar D.S."/>
        </authorList>
    </citation>
    <scope>NUCLEOTIDE SEQUENCE</scope>
    <source>
        <strain evidence="15">I ESC-2004</strain>
    </source>
</reference>
<dbReference type="STRING" id="283909.R7V2Z2"/>
<dbReference type="PROSITE" id="PS50088">
    <property type="entry name" value="ANK_REPEAT"/>
    <property type="match status" value="1"/>
</dbReference>
<feature type="transmembrane region" description="Helical" evidence="12">
    <location>
        <begin position="827"/>
        <end position="847"/>
    </location>
</feature>
<keyword evidence="9" id="KW-0407">Ion channel</keyword>
<name>R7V2Z2_CAPTE</name>
<protein>
    <submittedName>
        <fullName evidence="13 14">Uncharacterized protein</fullName>
    </submittedName>
</protein>
<dbReference type="Gene3D" id="1.25.40.20">
    <property type="entry name" value="Ankyrin repeat-containing domain"/>
    <property type="match status" value="1"/>
</dbReference>
<keyword evidence="6" id="KW-0677">Repeat</keyword>
<dbReference type="EMBL" id="KB297286">
    <property type="protein sequence ID" value="ELU10676.1"/>
    <property type="molecule type" value="Genomic_DNA"/>
</dbReference>
<keyword evidence="12" id="KW-0812">Transmembrane</keyword>
<reference evidence="14" key="3">
    <citation type="submission" date="2015-06" db="UniProtKB">
        <authorList>
            <consortium name="EnsemblMetazoa"/>
        </authorList>
    </citation>
    <scope>IDENTIFICATION</scope>
</reference>
<keyword evidence="12" id="KW-0472">Membrane</keyword>
<evidence type="ECO:0000256" key="11">
    <source>
        <dbReference type="SAM" id="MobiDB-lite"/>
    </source>
</evidence>
<accession>R7V2Z2</accession>
<evidence type="ECO:0000256" key="12">
    <source>
        <dbReference type="SAM" id="Phobius"/>
    </source>
</evidence>
<dbReference type="GO" id="GO:0005886">
    <property type="term" value="C:plasma membrane"/>
    <property type="evidence" value="ECO:0007669"/>
    <property type="project" value="UniProtKB-SubCell"/>
</dbReference>
<dbReference type="PROSITE" id="PS50297">
    <property type="entry name" value="ANK_REP_REGION"/>
    <property type="match status" value="1"/>
</dbReference>
<dbReference type="HOGENOM" id="CLU_010841_0_0_1"/>
<dbReference type="InterPro" id="IPR024862">
    <property type="entry name" value="TRPV"/>
</dbReference>
<evidence type="ECO:0000256" key="3">
    <source>
        <dbReference type="ARBA" id="ARBA00022475"/>
    </source>
</evidence>
<keyword evidence="2" id="KW-0813">Transport</keyword>
<organism evidence="13">
    <name type="scientific">Capitella teleta</name>
    <name type="common">Polychaete worm</name>
    <dbReference type="NCBI Taxonomy" id="283909"/>
    <lineage>
        <taxon>Eukaryota</taxon>
        <taxon>Metazoa</taxon>
        <taxon>Spiralia</taxon>
        <taxon>Lophotrochozoa</taxon>
        <taxon>Annelida</taxon>
        <taxon>Polychaeta</taxon>
        <taxon>Sedentaria</taxon>
        <taxon>Scolecida</taxon>
        <taxon>Capitellidae</taxon>
        <taxon>Capitella</taxon>
    </lineage>
</organism>
<gene>
    <name evidence="13" type="ORF">CAPTEDRAFT_220668</name>
</gene>
<dbReference type="InterPro" id="IPR036770">
    <property type="entry name" value="Ankyrin_rpt-contain_sf"/>
</dbReference>
<feature type="transmembrane region" description="Helical" evidence="12">
    <location>
        <begin position="649"/>
        <end position="669"/>
    </location>
</feature>